<comment type="caution">
    <text evidence="2">The sequence shown here is derived from an EMBL/GenBank/DDBJ whole genome shotgun (WGS) entry which is preliminary data.</text>
</comment>
<dbReference type="AlphaFoldDB" id="A0A168GFK1"/>
<organism evidence="2 3">
    <name type="scientific">Mucor lusitanicus CBS 277.49</name>
    <dbReference type="NCBI Taxonomy" id="747725"/>
    <lineage>
        <taxon>Eukaryota</taxon>
        <taxon>Fungi</taxon>
        <taxon>Fungi incertae sedis</taxon>
        <taxon>Mucoromycota</taxon>
        <taxon>Mucoromycotina</taxon>
        <taxon>Mucoromycetes</taxon>
        <taxon>Mucorales</taxon>
        <taxon>Mucorineae</taxon>
        <taxon>Mucoraceae</taxon>
        <taxon>Mucor</taxon>
    </lineage>
</organism>
<evidence type="ECO:0000256" key="1">
    <source>
        <dbReference type="SAM" id="MobiDB-lite"/>
    </source>
</evidence>
<gene>
    <name evidence="2" type="ORF">MUCCIDRAFT_168323</name>
</gene>
<feature type="region of interest" description="Disordered" evidence="1">
    <location>
        <begin position="117"/>
        <end position="150"/>
    </location>
</feature>
<reference evidence="2 3" key="1">
    <citation type="submission" date="2015-06" db="EMBL/GenBank/DDBJ databases">
        <title>Expansion of signal transduction pathways in fungi by whole-genome duplication.</title>
        <authorList>
            <consortium name="DOE Joint Genome Institute"/>
            <person name="Corrochano L.M."/>
            <person name="Kuo A."/>
            <person name="Marcet-Houben M."/>
            <person name="Polaino S."/>
            <person name="Salamov A."/>
            <person name="Villalobos J.M."/>
            <person name="Alvarez M.I."/>
            <person name="Avalos J."/>
            <person name="Benito E.P."/>
            <person name="Benoit I."/>
            <person name="Burger G."/>
            <person name="Camino L.P."/>
            <person name="Canovas D."/>
            <person name="Cerda-Olmedo E."/>
            <person name="Cheng J.-F."/>
            <person name="Dominguez A."/>
            <person name="Elias M."/>
            <person name="Eslava A.P."/>
            <person name="Glaser F."/>
            <person name="Grimwood J."/>
            <person name="Gutierrez G."/>
            <person name="Heitman J."/>
            <person name="Henrissat B."/>
            <person name="Iturriaga E.A."/>
            <person name="Lang B.F."/>
            <person name="Lavin J.L."/>
            <person name="Lee S."/>
            <person name="Li W."/>
            <person name="Lindquist E."/>
            <person name="Lopez-Garcia S."/>
            <person name="Luque E.M."/>
            <person name="Marcos A.T."/>
            <person name="Martin J."/>
            <person name="Mccluskey K."/>
            <person name="Medina H.R."/>
            <person name="Miralles-Duran A."/>
            <person name="Miyazaki A."/>
            <person name="Munoz-Torres E."/>
            <person name="Oguiza J.A."/>
            <person name="Ohm R."/>
            <person name="Olmedo M."/>
            <person name="Orejas M."/>
            <person name="Ortiz-Castellanos L."/>
            <person name="Pisabarro A.G."/>
            <person name="Rodriguez-Romero J."/>
            <person name="Ruiz-Herrera J."/>
            <person name="Ruiz-Vazquez R."/>
            <person name="Sanz C."/>
            <person name="Schackwitz W."/>
            <person name="Schmutz J."/>
            <person name="Shahriari M."/>
            <person name="Shelest E."/>
            <person name="Silva-Franco F."/>
            <person name="Soanes D."/>
            <person name="Syed K."/>
            <person name="Tagua V.G."/>
            <person name="Talbot N.J."/>
            <person name="Thon M."/>
            <person name="De Vries R.P."/>
            <person name="Wiebenga A."/>
            <person name="Yadav J.S."/>
            <person name="Braun E.L."/>
            <person name="Baker S."/>
            <person name="Garre V."/>
            <person name="Horwitz B."/>
            <person name="Torres-Martinez S."/>
            <person name="Idnurm A."/>
            <person name="Herrera-Estrella A."/>
            <person name="Gabaldon T."/>
            <person name="Grigoriev I.V."/>
        </authorList>
    </citation>
    <scope>NUCLEOTIDE SEQUENCE [LARGE SCALE GENOMIC DNA]</scope>
    <source>
        <strain evidence="2 3">CBS 277.49</strain>
    </source>
</reference>
<dbReference type="Proteomes" id="UP000077051">
    <property type="component" value="Unassembled WGS sequence"/>
</dbReference>
<feature type="compositionally biased region" description="Acidic residues" evidence="1">
    <location>
        <begin position="128"/>
        <end position="142"/>
    </location>
</feature>
<dbReference type="VEuPathDB" id="FungiDB:MUCCIDRAFT_168323"/>
<protein>
    <submittedName>
        <fullName evidence="2">Uncharacterized protein</fullName>
    </submittedName>
</protein>
<name>A0A168GFK1_MUCCL</name>
<accession>A0A168GFK1</accession>
<sequence length="150" mass="16975">MLTMRTLFNNNIIVLYIGKTSTLFQLARKLSCLPGNASSKLPDVLPKRQAINHKAFPSDFGLRRSDKSFAEALVQEQPFLFEALDCTFDDDMMDTAGDDCCDDSNYTAQVKEPVITIKKKQHKRQSESEPESDAPVEEDDYVAAEHQQRN</sequence>
<dbReference type="EMBL" id="AMYB01000014">
    <property type="protein sequence ID" value="OAC97641.1"/>
    <property type="molecule type" value="Genomic_DNA"/>
</dbReference>
<keyword evidence="3" id="KW-1185">Reference proteome</keyword>
<evidence type="ECO:0000313" key="3">
    <source>
        <dbReference type="Proteomes" id="UP000077051"/>
    </source>
</evidence>
<evidence type="ECO:0000313" key="2">
    <source>
        <dbReference type="EMBL" id="OAC97641.1"/>
    </source>
</evidence>
<proteinExistence type="predicted"/>